<organism evidence="1 2">
    <name type="scientific">Enterovirga aerilata</name>
    <dbReference type="NCBI Taxonomy" id="2730920"/>
    <lineage>
        <taxon>Bacteria</taxon>
        <taxon>Pseudomonadati</taxon>
        <taxon>Pseudomonadota</taxon>
        <taxon>Alphaproteobacteria</taxon>
        <taxon>Hyphomicrobiales</taxon>
        <taxon>Methylobacteriaceae</taxon>
        <taxon>Enterovirga</taxon>
    </lineage>
</organism>
<dbReference type="InterPro" id="IPR010985">
    <property type="entry name" value="Ribbon_hlx_hlx"/>
</dbReference>
<dbReference type="GO" id="GO:0006355">
    <property type="term" value="P:regulation of DNA-templated transcription"/>
    <property type="evidence" value="ECO:0007669"/>
    <property type="project" value="InterPro"/>
</dbReference>
<dbReference type="Proteomes" id="UP000564885">
    <property type="component" value="Unassembled WGS sequence"/>
</dbReference>
<reference evidence="1 2" key="1">
    <citation type="submission" date="2020-04" db="EMBL/GenBank/DDBJ databases">
        <title>Enterovirga sp. isolate from soil.</title>
        <authorList>
            <person name="Chea S."/>
            <person name="Kim D.-U."/>
        </authorList>
    </citation>
    <scope>NUCLEOTIDE SEQUENCE [LARGE SCALE GENOMIC DNA]</scope>
    <source>
        <strain evidence="1 2">DB1703</strain>
    </source>
</reference>
<dbReference type="AlphaFoldDB" id="A0A849IF33"/>
<gene>
    <name evidence="1" type="ORF">HJG44_19645</name>
</gene>
<dbReference type="SUPFAM" id="SSF47598">
    <property type="entry name" value="Ribbon-helix-helix"/>
    <property type="match status" value="1"/>
</dbReference>
<protein>
    <submittedName>
        <fullName evidence="1">Type II toxin-antitoxin system ParD family antitoxin</fullName>
    </submittedName>
</protein>
<dbReference type="Gene3D" id="6.10.10.120">
    <property type="entry name" value="Antitoxin ParD1-like"/>
    <property type="match status" value="1"/>
</dbReference>
<dbReference type="InterPro" id="IPR038296">
    <property type="entry name" value="ParD_sf"/>
</dbReference>
<accession>A0A849IF33</accession>
<evidence type="ECO:0000313" key="2">
    <source>
        <dbReference type="Proteomes" id="UP000564885"/>
    </source>
</evidence>
<dbReference type="RefSeq" id="WP_171220047.1">
    <property type="nucleotide sequence ID" value="NZ_JABEPP010000006.1"/>
</dbReference>
<proteinExistence type="predicted"/>
<comment type="caution">
    <text evidence="1">The sequence shown here is derived from an EMBL/GenBank/DDBJ whole genome shotgun (WGS) entry which is preliminary data.</text>
</comment>
<keyword evidence="2" id="KW-1185">Reference proteome</keyword>
<evidence type="ECO:0000313" key="1">
    <source>
        <dbReference type="EMBL" id="NNM74577.1"/>
    </source>
</evidence>
<dbReference type="EMBL" id="JABEPP010000006">
    <property type="protein sequence ID" value="NNM74577.1"/>
    <property type="molecule type" value="Genomic_DNA"/>
</dbReference>
<name>A0A849IF33_9HYPH</name>
<sequence>MASLTISVPAALHERVESRVEAGTYADAGDCIRDLIRRDLTATGDDEALAACLAEGEVSGVSERQAPDILAALRQELRGTAA</sequence>